<dbReference type="AlphaFoldDB" id="A0A5A7N504"/>
<name>A0A5A7N504_9PROT</name>
<evidence type="ECO:0000313" key="3">
    <source>
        <dbReference type="Proteomes" id="UP000324996"/>
    </source>
</evidence>
<accession>A0A5A7N504</accession>
<sequence>MTGGRHAKAEAIIHLFLPFIMIKIPVTLPVSDSFMVFYAKDFAQKCNNDKKIAKTDEGKKRPFCFD</sequence>
<keyword evidence="1" id="KW-1133">Transmembrane helix</keyword>
<gene>
    <name evidence="2" type="ORF">JCM17846_10540</name>
</gene>
<keyword evidence="3" id="KW-1185">Reference proteome</keyword>
<evidence type="ECO:0000313" key="2">
    <source>
        <dbReference type="EMBL" id="GER03372.1"/>
    </source>
</evidence>
<dbReference type="Proteomes" id="UP000324996">
    <property type="component" value="Unassembled WGS sequence"/>
</dbReference>
<comment type="caution">
    <text evidence="2">The sequence shown here is derived from an EMBL/GenBank/DDBJ whole genome shotgun (WGS) entry which is preliminary data.</text>
</comment>
<keyword evidence="1" id="KW-0812">Transmembrane</keyword>
<reference evidence="2 3" key="1">
    <citation type="submission" date="2019-09" db="EMBL/GenBank/DDBJ databases">
        <title>NBRP : Genome information of microbial organism related human and environment.</title>
        <authorList>
            <person name="Hattori M."/>
            <person name="Oshima K."/>
            <person name="Inaba H."/>
            <person name="Suda W."/>
            <person name="Sakamoto M."/>
            <person name="Iino T."/>
            <person name="Kitahara M."/>
            <person name="Oshida Y."/>
            <person name="Iida T."/>
            <person name="Kudo T."/>
            <person name="Itoh T."/>
            <person name="Ohkuma M."/>
        </authorList>
    </citation>
    <scope>NUCLEOTIDE SEQUENCE [LARGE SCALE GENOMIC DNA]</scope>
    <source>
        <strain evidence="2 3">Q-1</strain>
    </source>
</reference>
<organism evidence="2 3">
    <name type="scientific">Iodidimonas nitroreducens</name>
    <dbReference type="NCBI Taxonomy" id="1236968"/>
    <lineage>
        <taxon>Bacteria</taxon>
        <taxon>Pseudomonadati</taxon>
        <taxon>Pseudomonadota</taxon>
        <taxon>Alphaproteobacteria</taxon>
        <taxon>Iodidimonadales</taxon>
        <taxon>Iodidimonadaceae</taxon>
        <taxon>Iodidimonas</taxon>
    </lineage>
</organism>
<proteinExistence type="predicted"/>
<dbReference type="EMBL" id="BKCN01000003">
    <property type="protein sequence ID" value="GER03372.1"/>
    <property type="molecule type" value="Genomic_DNA"/>
</dbReference>
<evidence type="ECO:0000256" key="1">
    <source>
        <dbReference type="SAM" id="Phobius"/>
    </source>
</evidence>
<protein>
    <submittedName>
        <fullName evidence="2">Uncharacterized protein</fullName>
    </submittedName>
</protein>
<keyword evidence="1" id="KW-0472">Membrane</keyword>
<feature type="transmembrane region" description="Helical" evidence="1">
    <location>
        <begin position="12"/>
        <end position="30"/>
    </location>
</feature>